<feature type="compositionally biased region" description="Acidic residues" evidence="1">
    <location>
        <begin position="330"/>
        <end position="344"/>
    </location>
</feature>
<evidence type="ECO:0000313" key="3">
    <source>
        <dbReference type="EMBL" id="KAK7733175.1"/>
    </source>
</evidence>
<sequence length="396" mass="43823">MKFGRYTAQDNEDDGSRRGSESDEDLTQQPDNWARIYHRDLHANNVFINYPPRGPGRIPRVGLESNAFPEIVVGDFGNSGIEGDDPATLLVSVYPEPNGQDSDTEGFLAEWEDIYSVGEMLRLMSMAHIPHSDRWNANWRPNCGRVQDANQEPGAPPYSDELIELLQRFEFPNQEHDLVRDLGEAIDTTFPSPEDIRDTLLPQAQARVAGFRRPASRPAGYFDSIDVSWTKPEQLMPFSYIMRYATEAGDGPDGRPPPEENDDPSGDQGDDGSGDGSGDESGDGPSVRGGDGEDIEMSDSPSFPAPEDEGDEGDDQPEDLEHRGGASDDSHDEDSDDDDNDDEQSMPPSPPPPPTSEQLAMRELGKMHKWNKAKPRYELRSLEYGVPVILPLKTPP</sequence>
<dbReference type="EMBL" id="JAKNSF020000018">
    <property type="protein sequence ID" value="KAK7733175.1"/>
    <property type="molecule type" value="Genomic_DNA"/>
</dbReference>
<keyword evidence="4" id="KW-1185">Reference proteome</keyword>
<evidence type="ECO:0000313" key="4">
    <source>
        <dbReference type="Proteomes" id="UP001430848"/>
    </source>
</evidence>
<feature type="compositionally biased region" description="Acidic residues" evidence="1">
    <location>
        <begin position="259"/>
        <end position="282"/>
    </location>
</feature>
<dbReference type="Proteomes" id="UP001430848">
    <property type="component" value="Unassembled WGS sequence"/>
</dbReference>
<feature type="region of interest" description="Disordered" evidence="1">
    <location>
        <begin position="1"/>
        <end position="31"/>
    </location>
</feature>
<accession>A0ABR1PCT1</accession>
<feature type="compositionally biased region" description="Acidic residues" evidence="1">
    <location>
        <begin position="306"/>
        <end position="318"/>
    </location>
</feature>
<dbReference type="SUPFAM" id="SSF56112">
    <property type="entry name" value="Protein kinase-like (PK-like)"/>
    <property type="match status" value="1"/>
</dbReference>
<organism evidence="3 4">
    <name type="scientific">Diaporthe eres</name>
    <name type="common">Phomopsis oblonga</name>
    <dbReference type="NCBI Taxonomy" id="83184"/>
    <lineage>
        <taxon>Eukaryota</taxon>
        <taxon>Fungi</taxon>
        <taxon>Dikarya</taxon>
        <taxon>Ascomycota</taxon>
        <taxon>Pezizomycotina</taxon>
        <taxon>Sordariomycetes</taxon>
        <taxon>Sordariomycetidae</taxon>
        <taxon>Diaporthales</taxon>
        <taxon>Diaporthaceae</taxon>
        <taxon>Diaporthe</taxon>
        <taxon>Diaporthe eres species complex</taxon>
    </lineage>
</organism>
<feature type="compositionally biased region" description="Basic and acidic residues" evidence="1">
    <location>
        <begin position="319"/>
        <end position="329"/>
    </location>
</feature>
<evidence type="ECO:0000256" key="1">
    <source>
        <dbReference type="SAM" id="MobiDB-lite"/>
    </source>
</evidence>
<dbReference type="InterPro" id="IPR000719">
    <property type="entry name" value="Prot_kinase_dom"/>
</dbReference>
<protein>
    <recommendedName>
        <fullName evidence="2">Protein kinase domain-containing protein</fullName>
    </recommendedName>
</protein>
<comment type="caution">
    <text evidence="3">The sequence shown here is derived from an EMBL/GenBank/DDBJ whole genome shotgun (WGS) entry which is preliminary data.</text>
</comment>
<evidence type="ECO:0000259" key="2">
    <source>
        <dbReference type="PROSITE" id="PS50011"/>
    </source>
</evidence>
<name>A0ABR1PCT1_DIAER</name>
<dbReference type="PROSITE" id="PS50011">
    <property type="entry name" value="PROTEIN_KINASE_DOM"/>
    <property type="match status" value="1"/>
</dbReference>
<dbReference type="InterPro" id="IPR011009">
    <property type="entry name" value="Kinase-like_dom_sf"/>
</dbReference>
<reference evidence="3 4" key="1">
    <citation type="submission" date="2024-02" db="EMBL/GenBank/DDBJ databases">
        <title>De novo assembly and annotation of 12 fungi associated with fruit tree decline syndrome in Ontario, Canada.</title>
        <authorList>
            <person name="Sulman M."/>
            <person name="Ellouze W."/>
            <person name="Ilyukhin E."/>
        </authorList>
    </citation>
    <scope>NUCLEOTIDE SEQUENCE [LARGE SCALE GENOMIC DNA]</scope>
    <source>
        <strain evidence="3 4">M169</strain>
    </source>
</reference>
<feature type="domain" description="Protein kinase" evidence="2">
    <location>
        <begin position="1"/>
        <end position="201"/>
    </location>
</feature>
<gene>
    <name evidence="3" type="ORF">SLS63_004704</name>
</gene>
<feature type="region of interest" description="Disordered" evidence="1">
    <location>
        <begin position="246"/>
        <end position="368"/>
    </location>
</feature>
<proteinExistence type="predicted"/>